<name>A0ABW0FHQ9_9MICO</name>
<dbReference type="PANTHER" id="PTHR40078:SF1">
    <property type="entry name" value="INTEGRAL MEMBRANE PROTEIN"/>
    <property type="match status" value="1"/>
</dbReference>
<keyword evidence="1" id="KW-1133">Transmembrane helix</keyword>
<feature type="transmembrane region" description="Helical" evidence="1">
    <location>
        <begin position="21"/>
        <end position="41"/>
    </location>
</feature>
<dbReference type="InterPro" id="IPR038750">
    <property type="entry name" value="YczE/YyaS-like"/>
</dbReference>
<evidence type="ECO:0000313" key="2">
    <source>
        <dbReference type="EMBL" id="MFC5298323.1"/>
    </source>
</evidence>
<reference evidence="3" key="1">
    <citation type="journal article" date="2019" name="Int. J. Syst. Evol. Microbiol.">
        <title>The Global Catalogue of Microorganisms (GCM) 10K type strain sequencing project: providing services to taxonomists for standard genome sequencing and annotation.</title>
        <authorList>
            <consortium name="The Broad Institute Genomics Platform"/>
            <consortium name="The Broad Institute Genome Sequencing Center for Infectious Disease"/>
            <person name="Wu L."/>
            <person name="Ma J."/>
        </authorList>
    </citation>
    <scope>NUCLEOTIDE SEQUENCE [LARGE SCALE GENOMIC DNA]</scope>
    <source>
        <strain evidence="3">CGMCC 1.16455</strain>
    </source>
</reference>
<feature type="transmembrane region" description="Helical" evidence="1">
    <location>
        <begin position="88"/>
        <end position="109"/>
    </location>
</feature>
<keyword evidence="1" id="KW-0472">Membrane</keyword>
<protein>
    <submittedName>
        <fullName evidence="2">YitT family protein</fullName>
    </submittedName>
</protein>
<dbReference type="Pfam" id="PF19700">
    <property type="entry name" value="DUF6198"/>
    <property type="match status" value="1"/>
</dbReference>
<dbReference type="RefSeq" id="WP_193117719.1">
    <property type="nucleotide sequence ID" value="NZ_BAAAIR010000016.1"/>
</dbReference>
<evidence type="ECO:0000313" key="3">
    <source>
        <dbReference type="Proteomes" id="UP001595937"/>
    </source>
</evidence>
<dbReference type="Proteomes" id="UP001595937">
    <property type="component" value="Unassembled WGS sequence"/>
</dbReference>
<gene>
    <name evidence="2" type="ORF">ACFPK8_12440</name>
</gene>
<dbReference type="GeneID" id="303296135"/>
<feature type="transmembrane region" description="Helical" evidence="1">
    <location>
        <begin position="162"/>
        <end position="179"/>
    </location>
</feature>
<dbReference type="EMBL" id="JBHSLN010000025">
    <property type="protein sequence ID" value="MFC5298323.1"/>
    <property type="molecule type" value="Genomic_DNA"/>
</dbReference>
<comment type="caution">
    <text evidence="2">The sequence shown here is derived from an EMBL/GenBank/DDBJ whole genome shotgun (WGS) entry which is preliminary data.</text>
</comment>
<feature type="transmembrane region" description="Helical" evidence="1">
    <location>
        <begin position="115"/>
        <end position="141"/>
    </location>
</feature>
<keyword evidence="1" id="KW-0812">Transmembrane</keyword>
<sequence>MPAPLENLSLRQQLTVDRRGLRLLSLVVGLTGFGAGVGMMIRAGLGAAPWDVLSVALAERTGLSIGVVTIIVSFVVLLAWIPLHQRPGIGTLANALWIGIAVDLTLHVLPPAGALLSGLLLLLGGVVVNAASSALYIGALLGPGPRDGLMTGIHHRWGLRIGPVRLGIEVAVLALGWLLGGPLGIGTIIYALAVGPIVHLVLPRVTIPVRREPSSVPVLH</sequence>
<keyword evidence="3" id="KW-1185">Reference proteome</keyword>
<evidence type="ECO:0000256" key="1">
    <source>
        <dbReference type="SAM" id="Phobius"/>
    </source>
</evidence>
<accession>A0ABW0FHQ9</accession>
<dbReference type="PANTHER" id="PTHR40078">
    <property type="entry name" value="INTEGRAL MEMBRANE PROTEIN-RELATED"/>
    <property type="match status" value="1"/>
</dbReference>
<proteinExistence type="predicted"/>
<feature type="transmembrane region" description="Helical" evidence="1">
    <location>
        <begin position="61"/>
        <end position="81"/>
    </location>
</feature>
<organism evidence="2 3">
    <name type="scientific">Brachybacterium tyrofermentans</name>
    <dbReference type="NCBI Taxonomy" id="47848"/>
    <lineage>
        <taxon>Bacteria</taxon>
        <taxon>Bacillati</taxon>
        <taxon>Actinomycetota</taxon>
        <taxon>Actinomycetes</taxon>
        <taxon>Micrococcales</taxon>
        <taxon>Dermabacteraceae</taxon>
        <taxon>Brachybacterium</taxon>
    </lineage>
</organism>
<feature type="transmembrane region" description="Helical" evidence="1">
    <location>
        <begin position="185"/>
        <end position="202"/>
    </location>
</feature>